<keyword evidence="1" id="KW-0472">Membrane</keyword>
<dbReference type="InterPro" id="IPR012347">
    <property type="entry name" value="Ferritin-like"/>
</dbReference>
<dbReference type="Gene3D" id="1.20.1260.10">
    <property type="match status" value="1"/>
</dbReference>
<keyword evidence="1" id="KW-1133">Transmembrane helix</keyword>
<evidence type="ECO:0000259" key="2">
    <source>
        <dbReference type="Pfam" id="PF03713"/>
    </source>
</evidence>
<name>A0ABQ1K580_9FLAO</name>
<evidence type="ECO:0000313" key="4">
    <source>
        <dbReference type="Proteomes" id="UP000615760"/>
    </source>
</evidence>
<reference evidence="4" key="1">
    <citation type="journal article" date="2019" name="Int. J. Syst. Evol. Microbiol.">
        <title>The Global Catalogue of Microorganisms (GCM) 10K type strain sequencing project: providing services to taxonomists for standard genome sequencing and annotation.</title>
        <authorList>
            <consortium name="The Broad Institute Genomics Platform"/>
            <consortium name="The Broad Institute Genome Sequencing Center for Infectious Disease"/>
            <person name="Wu L."/>
            <person name="Ma J."/>
        </authorList>
    </citation>
    <scope>NUCLEOTIDE SEQUENCE [LARGE SCALE GENOMIC DNA]</scope>
    <source>
        <strain evidence="4">CGMCC 1.15461</strain>
    </source>
</reference>
<dbReference type="Pfam" id="PF03713">
    <property type="entry name" value="DUF305"/>
    <property type="match status" value="1"/>
</dbReference>
<keyword evidence="4" id="KW-1185">Reference proteome</keyword>
<comment type="caution">
    <text evidence="3">The sequence shown here is derived from an EMBL/GenBank/DDBJ whole genome shotgun (WGS) entry which is preliminary data.</text>
</comment>
<dbReference type="Proteomes" id="UP000615760">
    <property type="component" value="Unassembled WGS sequence"/>
</dbReference>
<feature type="transmembrane region" description="Helical" evidence="1">
    <location>
        <begin position="76"/>
        <end position="95"/>
    </location>
</feature>
<proteinExistence type="predicted"/>
<evidence type="ECO:0000313" key="3">
    <source>
        <dbReference type="EMBL" id="GGB84670.1"/>
    </source>
</evidence>
<feature type="domain" description="DUF305" evidence="2">
    <location>
        <begin position="102"/>
        <end position="153"/>
    </location>
</feature>
<dbReference type="InterPro" id="IPR005183">
    <property type="entry name" value="DUF305_CopM-like"/>
</dbReference>
<evidence type="ECO:0000256" key="1">
    <source>
        <dbReference type="SAM" id="Phobius"/>
    </source>
</evidence>
<protein>
    <recommendedName>
        <fullName evidence="2">DUF305 domain-containing protein</fullName>
    </recommendedName>
</protein>
<keyword evidence="1" id="KW-0812">Transmembrane</keyword>
<accession>A0ABQ1K580</accession>
<gene>
    <name evidence="3" type="ORF">GCM10007424_25900</name>
</gene>
<dbReference type="EMBL" id="BMJE01000007">
    <property type="protein sequence ID" value="GGB84670.1"/>
    <property type="molecule type" value="Genomic_DNA"/>
</dbReference>
<feature type="transmembrane region" description="Helical" evidence="1">
    <location>
        <begin position="49"/>
        <end position="70"/>
    </location>
</feature>
<sequence>METNNKHNSKTGAYIKFFLMMAVSFVLMYAVMFLNVFQTDHIYLSTTRTYMTFLMICPMAISMMLFMWKMYPNKKVNYGIMGGAAFIFILCLFGLRQQIPVEDEQWMKAMIPHHSSAILTSTRANISDPEARQLATDIIETQKEEIAQMKAMLKRMEEEQE</sequence>
<feature type="transmembrane region" description="Helical" evidence="1">
    <location>
        <begin position="13"/>
        <end position="37"/>
    </location>
</feature>
<organism evidence="3 4">
    <name type="scientific">Flavobacterium suaedae</name>
    <dbReference type="NCBI Taxonomy" id="1767027"/>
    <lineage>
        <taxon>Bacteria</taxon>
        <taxon>Pseudomonadati</taxon>
        <taxon>Bacteroidota</taxon>
        <taxon>Flavobacteriia</taxon>
        <taxon>Flavobacteriales</taxon>
        <taxon>Flavobacteriaceae</taxon>
        <taxon>Flavobacterium</taxon>
    </lineage>
</organism>
<dbReference type="RefSeq" id="WP_188621738.1">
    <property type="nucleotide sequence ID" value="NZ_BMJE01000007.1"/>
</dbReference>